<sequence length="128" mass="14508">MFLSLLCATASKFNAPSFISHLFKTLYYDSFIHSLVPQLKNKTQIQTKKLRKLMSAIVEIWVGELTKLREKVLTINPLLSKTKQGSTDQNNNNNNKESVSVPPRNNNSSSSTMSEATVCLLMDRFVPW</sequence>
<evidence type="ECO:0000313" key="2">
    <source>
        <dbReference type="Proteomes" id="UP001177021"/>
    </source>
</evidence>
<organism evidence="1 2">
    <name type="scientific">Trifolium pratense</name>
    <name type="common">Red clover</name>
    <dbReference type="NCBI Taxonomy" id="57577"/>
    <lineage>
        <taxon>Eukaryota</taxon>
        <taxon>Viridiplantae</taxon>
        <taxon>Streptophyta</taxon>
        <taxon>Embryophyta</taxon>
        <taxon>Tracheophyta</taxon>
        <taxon>Spermatophyta</taxon>
        <taxon>Magnoliopsida</taxon>
        <taxon>eudicotyledons</taxon>
        <taxon>Gunneridae</taxon>
        <taxon>Pentapetalae</taxon>
        <taxon>rosids</taxon>
        <taxon>fabids</taxon>
        <taxon>Fabales</taxon>
        <taxon>Fabaceae</taxon>
        <taxon>Papilionoideae</taxon>
        <taxon>50 kb inversion clade</taxon>
        <taxon>NPAAA clade</taxon>
        <taxon>Hologalegina</taxon>
        <taxon>IRL clade</taxon>
        <taxon>Trifolieae</taxon>
        <taxon>Trifolium</taxon>
    </lineage>
</organism>
<evidence type="ECO:0000313" key="1">
    <source>
        <dbReference type="EMBL" id="CAJ2679140.1"/>
    </source>
</evidence>
<name>A0ACB0MC07_TRIPR</name>
<dbReference type="EMBL" id="CASHSV030000823">
    <property type="protein sequence ID" value="CAJ2679140.1"/>
    <property type="molecule type" value="Genomic_DNA"/>
</dbReference>
<protein>
    <submittedName>
        <fullName evidence="1">Uncharacterized protein</fullName>
    </submittedName>
</protein>
<comment type="caution">
    <text evidence="1">The sequence shown here is derived from an EMBL/GenBank/DDBJ whole genome shotgun (WGS) entry which is preliminary data.</text>
</comment>
<dbReference type="Proteomes" id="UP001177021">
    <property type="component" value="Unassembled WGS sequence"/>
</dbReference>
<proteinExistence type="predicted"/>
<accession>A0ACB0MC07</accession>
<gene>
    <name evidence="1" type="ORF">MILVUS5_LOCUS41295</name>
</gene>
<reference evidence="1" key="1">
    <citation type="submission" date="2023-10" db="EMBL/GenBank/DDBJ databases">
        <authorList>
            <person name="Rodriguez Cubillos JULIANA M."/>
            <person name="De Vega J."/>
        </authorList>
    </citation>
    <scope>NUCLEOTIDE SEQUENCE</scope>
</reference>
<keyword evidence="2" id="KW-1185">Reference proteome</keyword>